<dbReference type="Gene3D" id="3.90.70.10">
    <property type="entry name" value="Cysteine proteinases"/>
    <property type="match status" value="1"/>
</dbReference>
<dbReference type="PROSITE" id="PS50271">
    <property type="entry name" value="ZF_UBP"/>
    <property type="match status" value="1"/>
</dbReference>
<gene>
    <name evidence="19" type="ORF">DFA_07270</name>
</gene>
<dbReference type="RefSeq" id="XP_004367133.1">
    <property type="nucleotide sequence ID" value="XM_004367076.1"/>
</dbReference>
<evidence type="ECO:0000256" key="15">
    <source>
        <dbReference type="RuleBase" id="RU366025"/>
    </source>
</evidence>
<dbReference type="Pfam" id="PF00443">
    <property type="entry name" value="UCH"/>
    <property type="match status" value="1"/>
</dbReference>
<dbReference type="PROSITE" id="PS50235">
    <property type="entry name" value="USP_3"/>
    <property type="match status" value="1"/>
</dbReference>
<evidence type="ECO:0000256" key="16">
    <source>
        <dbReference type="SAM" id="MobiDB-lite"/>
    </source>
</evidence>
<dbReference type="InterPro" id="IPR038765">
    <property type="entry name" value="Papain-like_cys_pep_sf"/>
</dbReference>
<evidence type="ECO:0000256" key="10">
    <source>
        <dbReference type="ARBA" id="ARBA00023015"/>
    </source>
</evidence>
<evidence type="ECO:0000256" key="12">
    <source>
        <dbReference type="ARBA" id="ARBA00023242"/>
    </source>
</evidence>
<dbReference type="InterPro" id="IPR013083">
    <property type="entry name" value="Znf_RING/FYVE/PHD"/>
</dbReference>
<evidence type="ECO:0000256" key="2">
    <source>
        <dbReference type="ARBA" id="ARBA00004123"/>
    </source>
</evidence>
<evidence type="ECO:0000256" key="8">
    <source>
        <dbReference type="ARBA" id="ARBA00022807"/>
    </source>
</evidence>
<organism evidence="19 20">
    <name type="scientific">Cavenderia fasciculata</name>
    <name type="common">Slime mold</name>
    <name type="synonym">Dictyostelium fasciculatum</name>
    <dbReference type="NCBI Taxonomy" id="261658"/>
    <lineage>
        <taxon>Eukaryota</taxon>
        <taxon>Amoebozoa</taxon>
        <taxon>Evosea</taxon>
        <taxon>Eumycetozoa</taxon>
        <taxon>Dictyostelia</taxon>
        <taxon>Acytosteliales</taxon>
        <taxon>Cavenderiaceae</taxon>
        <taxon>Cavenderia</taxon>
    </lineage>
</organism>
<dbReference type="STRING" id="1054147.F4PVY6"/>
<feature type="domain" description="USP" evidence="17">
    <location>
        <begin position="313"/>
        <end position="785"/>
    </location>
</feature>
<dbReference type="PANTHER" id="PTHR21646:SF33">
    <property type="entry name" value="UBIQUITIN CARBOXYL-TERMINAL HYDROLASE 22"/>
    <property type="match status" value="1"/>
</dbReference>
<dbReference type="GO" id="GO:0016579">
    <property type="term" value="P:protein deubiquitination"/>
    <property type="evidence" value="ECO:0007669"/>
    <property type="project" value="InterPro"/>
</dbReference>
<accession>F4PVY6</accession>
<evidence type="ECO:0000256" key="13">
    <source>
        <dbReference type="ARBA" id="ARBA00038490"/>
    </source>
</evidence>
<comment type="catalytic activity">
    <reaction evidence="1 15">
        <text>Thiol-dependent hydrolysis of ester, thioester, amide, peptide and isopeptide bonds formed by the C-terminal Gly of ubiquitin (a 76-residue protein attached to proteins as an intracellular targeting signal).</text>
        <dbReference type="EC" id="3.4.19.12"/>
    </reaction>
</comment>
<keyword evidence="3 15" id="KW-0645">Protease</keyword>
<evidence type="ECO:0000256" key="5">
    <source>
        <dbReference type="ARBA" id="ARBA00022771"/>
    </source>
</evidence>
<dbReference type="MEROPS" id="C19.075"/>
<feature type="compositionally biased region" description="Low complexity" evidence="16">
    <location>
        <begin position="74"/>
        <end position="86"/>
    </location>
</feature>
<protein>
    <recommendedName>
        <fullName evidence="15">Ubiquitin carboxyl-terminal hydrolase</fullName>
        <ecNumber evidence="15">3.4.19.12</ecNumber>
    </recommendedName>
</protein>
<evidence type="ECO:0000256" key="7">
    <source>
        <dbReference type="ARBA" id="ARBA00022801"/>
    </source>
</evidence>
<feature type="compositionally biased region" description="Low complexity" evidence="16">
    <location>
        <begin position="675"/>
        <end position="703"/>
    </location>
</feature>
<evidence type="ECO:0000256" key="3">
    <source>
        <dbReference type="ARBA" id="ARBA00022670"/>
    </source>
</evidence>
<dbReference type="PANTHER" id="PTHR21646">
    <property type="entry name" value="UBIQUITIN CARBOXYL-TERMINAL HYDROLASE"/>
    <property type="match status" value="1"/>
</dbReference>
<keyword evidence="8 15" id="KW-0788">Thiol protease</keyword>
<dbReference type="InterPro" id="IPR050185">
    <property type="entry name" value="Ub_carboxyl-term_hydrolase"/>
</dbReference>
<dbReference type="PROSITE" id="PS00972">
    <property type="entry name" value="USP_1"/>
    <property type="match status" value="1"/>
</dbReference>
<feature type="domain" description="UBP-type" evidence="18">
    <location>
        <begin position="171"/>
        <end position="270"/>
    </location>
</feature>
<dbReference type="OMA" id="GCEMDIL"/>
<feature type="compositionally biased region" description="Low complexity" evidence="16">
    <location>
        <begin position="97"/>
        <end position="147"/>
    </location>
</feature>
<dbReference type="SMART" id="SM00290">
    <property type="entry name" value="ZnF_UBP"/>
    <property type="match status" value="1"/>
</dbReference>
<reference evidence="20" key="1">
    <citation type="journal article" date="2011" name="Genome Res.">
        <title>Phylogeny-wide analysis of social amoeba genomes highlights ancient origins for complex intercellular communication.</title>
        <authorList>
            <person name="Heidel A.J."/>
            <person name="Lawal H.M."/>
            <person name="Felder M."/>
            <person name="Schilde C."/>
            <person name="Helps N.R."/>
            <person name="Tunggal B."/>
            <person name="Rivero F."/>
            <person name="John U."/>
            <person name="Schleicher M."/>
            <person name="Eichinger L."/>
            <person name="Platzer M."/>
            <person name="Noegel A.A."/>
            <person name="Schaap P."/>
            <person name="Gloeckner G."/>
        </authorList>
    </citation>
    <scope>NUCLEOTIDE SEQUENCE [LARGE SCALE GENOMIC DNA]</scope>
    <source>
        <strain evidence="20">SH3</strain>
    </source>
</reference>
<name>F4PVY6_CACFS</name>
<evidence type="ECO:0000256" key="9">
    <source>
        <dbReference type="ARBA" id="ARBA00022833"/>
    </source>
</evidence>
<dbReference type="InterPro" id="IPR018200">
    <property type="entry name" value="USP_CS"/>
</dbReference>
<dbReference type="GO" id="GO:0006508">
    <property type="term" value="P:proteolysis"/>
    <property type="evidence" value="ECO:0007669"/>
    <property type="project" value="UniProtKB-KW"/>
</dbReference>
<feature type="region of interest" description="Disordered" evidence="16">
    <location>
        <begin position="547"/>
        <end position="574"/>
    </location>
</feature>
<dbReference type="Proteomes" id="UP000007797">
    <property type="component" value="Unassembled WGS sequence"/>
</dbReference>
<dbReference type="GO" id="GO:0005634">
    <property type="term" value="C:nucleus"/>
    <property type="evidence" value="ECO:0007669"/>
    <property type="project" value="UniProtKB-SubCell"/>
</dbReference>
<keyword evidence="11" id="KW-0804">Transcription</keyword>
<sequence length="785" mass="87875">MIMTAVLLIDMVDSVMKLRKIAQFQEAKISIIARSSGRFLLKMELLIGTFVDTMLTATSTSSLTPGTSSATAVDINNNNNNNNINNTSPATNHINGTTTAMTTTTTTTSSSPLTSPSKKQQQPHTPSPPTTTTTTTTATSISSSHTKQATSTCSHVEAFKTENDGLNTLSIVQQYILYWKSGPIGDVRLPSLSCSTCHCFNGRIHLCLQCFHLACWKDKHIISHFDKTGHYLAMDANLNQIYCNKCNDYIYDKQFEDIMENVRLEYAVSLQDYSNPTPKRVKYHVWKPSEEETTILEKNSVLNESPLNMLGLRGLNNLGNTCFMNSILQSFIHNPLLRNYFLSDMHCHRRCINRRERELSNSNINNNNNNNNNSSNNNNNGGSDVEFVGGSGHNSPMTNTGGGGNGTMSDSDNNDGHSQSSNTSLLASQTWTSTSICFGCEMDILFGQIFSGAKMPFTPHQFLYSCWNYSNYFAGYEQQDAHEFLISLLNGIHSHCGGSSNAKEPCNCIVHCTFGGQLKSEVTCTNCKFTSSTTDPFIDISLDIPKSKHHHHHHHDNNNEQHSNNSSGHHHHQSNNLLSCLDRFTQPEKLDEKYFCSNCNSKQESTKQLSFGTLPVVICFHLKRFEQSLSNRRTHKIDTFIEFPLTVDMSPFISSTRKQKLKRKFDSLNNIINEQQQQQESDSNNNQNNKMETSESSTDSTPPTVIPIDDSFVYELYAVVNHTGKIDSGHYTSFVKHNDQCFPFHGRRCVMIASNCMSCQLSQLQQIAIEISNNLLKTTTPIMNE</sequence>
<evidence type="ECO:0000256" key="6">
    <source>
        <dbReference type="ARBA" id="ARBA00022786"/>
    </source>
</evidence>
<comment type="similarity">
    <text evidence="13">Belongs to the peptidase C19 family. UBP8 subfamily.</text>
</comment>
<keyword evidence="20" id="KW-1185">Reference proteome</keyword>
<dbReference type="InterPro" id="IPR028889">
    <property type="entry name" value="USP"/>
</dbReference>
<dbReference type="EMBL" id="GL883013">
    <property type="protein sequence ID" value="EGG20150.1"/>
    <property type="molecule type" value="Genomic_DNA"/>
</dbReference>
<evidence type="ECO:0000256" key="4">
    <source>
        <dbReference type="ARBA" id="ARBA00022723"/>
    </source>
</evidence>
<dbReference type="Pfam" id="PF02148">
    <property type="entry name" value="zf-UBP"/>
    <property type="match status" value="1"/>
</dbReference>
<dbReference type="Gene3D" id="3.30.40.10">
    <property type="entry name" value="Zinc/RING finger domain, C3HC4 (zinc finger)"/>
    <property type="match status" value="1"/>
</dbReference>
<feature type="region of interest" description="Disordered" evidence="16">
    <location>
        <begin position="675"/>
        <end position="704"/>
    </location>
</feature>
<feature type="compositionally biased region" description="Polar residues" evidence="16">
    <location>
        <begin position="87"/>
        <end position="96"/>
    </location>
</feature>
<keyword evidence="4" id="KW-0479">Metal-binding</keyword>
<keyword evidence="6 15" id="KW-0833">Ubl conjugation pathway</keyword>
<keyword evidence="12" id="KW-0539">Nucleus</keyword>
<dbReference type="EC" id="3.4.19.12" evidence="15"/>
<dbReference type="GO" id="GO:0004843">
    <property type="term" value="F:cysteine-type deubiquitinase activity"/>
    <property type="evidence" value="ECO:0007669"/>
    <property type="project" value="UniProtKB-UniRule"/>
</dbReference>
<evidence type="ECO:0000256" key="11">
    <source>
        <dbReference type="ARBA" id="ARBA00023163"/>
    </source>
</evidence>
<feature type="region of interest" description="Disordered" evidence="16">
    <location>
        <begin position="74"/>
        <end position="148"/>
    </location>
</feature>
<dbReference type="GO" id="GO:0008270">
    <property type="term" value="F:zinc ion binding"/>
    <property type="evidence" value="ECO:0007669"/>
    <property type="project" value="UniProtKB-KW"/>
</dbReference>
<evidence type="ECO:0000259" key="18">
    <source>
        <dbReference type="PROSITE" id="PS50271"/>
    </source>
</evidence>
<dbReference type="InterPro" id="IPR001607">
    <property type="entry name" value="Znf_UBP"/>
</dbReference>
<evidence type="ECO:0000256" key="1">
    <source>
        <dbReference type="ARBA" id="ARBA00000707"/>
    </source>
</evidence>
<evidence type="ECO:0000313" key="20">
    <source>
        <dbReference type="Proteomes" id="UP000007797"/>
    </source>
</evidence>
<keyword evidence="7 15" id="KW-0378">Hydrolase</keyword>
<dbReference type="SUPFAM" id="SSF57850">
    <property type="entry name" value="RING/U-box"/>
    <property type="match status" value="1"/>
</dbReference>
<evidence type="ECO:0000256" key="14">
    <source>
        <dbReference type="PROSITE-ProRule" id="PRU00502"/>
    </source>
</evidence>
<dbReference type="SUPFAM" id="SSF54001">
    <property type="entry name" value="Cysteine proteinases"/>
    <property type="match status" value="1"/>
</dbReference>
<keyword evidence="10" id="KW-0805">Transcription regulation</keyword>
<dbReference type="PROSITE" id="PS00973">
    <property type="entry name" value="USP_2"/>
    <property type="match status" value="1"/>
</dbReference>
<evidence type="ECO:0000259" key="17">
    <source>
        <dbReference type="PROSITE" id="PS50235"/>
    </source>
</evidence>
<evidence type="ECO:0000313" key="19">
    <source>
        <dbReference type="EMBL" id="EGG20150.1"/>
    </source>
</evidence>
<comment type="subcellular location">
    <subcellularLocation>
        <location evidence="2">Nucleus</location>
    </subcellularLocation>
</comment>
<dbReference type="InterPro" id="IPR001394">
    <property type="entry name" value="Peptidase_C19_UCH"/>
</dbReference>
<keyword evidence="9" id="KW-0862">Zinc</keyword>
<feature type="region of interest" description="Disordered" evidence="16">
    <location>
        <begin position="361"/>
        <end position="422"/>
    </location>
</feature>
<dbReference type="GeneID" id="14871841"/>
<dbReference type="KEGG" id="dfa:DFA_07270"/>
<keyword evidence="5 14" id="KW-0863">Zinc-finger</keyword>
<dbReference type="AlphaFoldDB" id="F4PVY6"/>
<dbReference type="OrthoDB" id="47475at2759"/>
<feature type="compositionally biased region" description="Low complexity" evidence="16">
    <location>
        <begin position="361"/>
        <end position="380"/>
    </location>
</feature>
<proteinExistence type="inferred from homology"/>